<protein>
    <submittedName>
        <fullName evidence="2">Uncharacterized protein</fullName>
    </submittedName>
</protein>
<feature type="region of interest" description="Disordered" evidence="1">
    <location>
        <begin position="1"/>
        <end position="27"/>
    </location>
</feature>
<evidence type="ECO:0000313" key="2">
    <source>
        <dbReference type="EMBL" id="CAK0884879.1"/>
    </source>
</evidence>
<feature type="non-terminal residue" evidence="2">
    <location>
        <position position="448"/>
    </location>
</feature>
<accession>A0ABN9WES0</accession>
<keyword evidence="3" id="KW-1185">Reference proteome</keyword>
<sequence>DGTVVRTDHGPNPMDADKQSTPRLTPKGRGHLASVVANGQWSQSRQFEQGMAVDDSCLLCGEVGTLRHRHCGCAGWPPELRLPHKANMLLEKADMLEVKCLLERVLWPALAGIVKLGELILDGSQLEGDYERYASVAWAVIALERDADVFLGGASGMLCEPHVGINDGELMALIRVLRIAMPPVTVVVDSGFVCRDLLELGPRRTTAHGAACAHLWRAVWRPLGEFGGPGCDGPAHQSERAIDHGKITCRDWLGSRYADSAAKSAPTAGRIQHDDRQRLAMADKLVEGIGTWVSAVGSATDGRDTTHCAAKPNRPAPKAVAAQPAARLSCDFRGRPGKRWCSRCRWVGCTSECPGSITAAALQHNERLKGDGQDAHILVLLRPLREADLVHEMPLVACAACGAVGSARAASFAAPCSRASAKGKLAIARLGKKLVPAMSCKVAVSIEP</sequence>
<proteinExistence type="predicted"/>
<organism evidence="2 3">
    <name type="scientific">Prorocentrum cordatum</name>
    <dbReference type="NCBI Taxonomy" id="2364126"/>
    <lineage>
        <taxon>Eukaryota</taxon>
        <taxon>Sar</taxon>
        <taxon>Alveolata</taxon>
        <taxon>Dinophyceae</taxon>
        <taxon>Prorocentrales</taxon>
        <taxon>Prorocentraceae</taxon>
        <taxon>Prorocentrum</taxon>
    </lineage>
</organism>
<evidence type="ECO:0000256" key="1">
    <source>
        <dbReference type="SAM" id="MobiDB-lite"/>
    </source>
</evidence>
<evidence type="ECO:0000313" key="3">
    <source>
        <dbReference type="Proteomes" id="UP001189429"/>
    </source>
</evidence>
<gene>
    <name evidence="2" type="ORF">PCOR1329_LOCUS66655</name>
</gene>
<reference evidence="2" key="1">
    <citation type="submission" date="2023-10" db="EMBL/GenBank/DDBJ databases">
        <authorList>
            <person name="Chen Y."/>
            <person name="Shah S."/>
            <person name="Dougan E. K."/>
            <person name="Thang M."/>
            <person name="Chan C."/>
        </authorList>
    </citation>
    <scope>NUCLEOTIDE SEQUENCE [LARGE SCALE GENOMIC DNA]</scope>
</reference>
<feature type="non-terminal residue" evidence="2">
    <location>
        <position position="1"/>
    </location>
</feature>
<dbReference type="Proteomes" id="UP001189429">
    <property type="component" value="Unassembled WGS sequence"/>
</dbReference>
<name>A0ABN9WES0_9DINO</name>
<comment type="caution">
    <text evidence="2">The sequence shown here is derived from an EMBL/GenBank/DDBJ whole genome shotgun (WGS) entry which is preliminary data.</text>
</comment>
<dbReference type="EMBL" id="CAUYUJ010018601">
    <property type="protein sequence ID" value="CAK0884879.1"/>
    <property type="molecule type" value="Genomic_DNA"/>
</dbReference>